<sequence length="95" mass="10420">MDVETVSPTIEQTYQVSHAPQNAVEEPVRGTPVAVMTGTEAVDGVFEARAWSFLRSGDCRDLNSSAELVSLTCRPHQLHMQTSSTQGLQTRAQHH</sequence>
<proteinExistence type="predicted"/>
<reference evidence="1" key="1">
    <citation type="journal article" date="2021" name="Mol. Ecol. Resour.">
        <title>Apolygus lucorum genome provides insights into omnivorousness and mesophyll feeding.</title>
        <authorList>
            <person name="Liu Y."/>
            <person name="Liu H."/>
            <person name="Wang H."/>
            <person name="Huang T."/>
            <person name="Liu B."/>
            <person name="Yang B."/>
            <person name="Yin L."/>
            <person name="Li B."/>
            <person name="Zhang Y."/>
            <person name="Zhang S."/>
            <person name="Jiang F."/>
            <person name="Zhang X."/>
            <person name="Ren Y."/>
            <person name="Wang B."/>
            <person name="Wang S."/>
            <person name="Lu Y."/>
            <person name="Wu K."/>
            <person name="Fan W."/>
            <person name="Wang G."/>
        </authorList>
    </citation>
    <scope>NUCLEOTIDE SEQUENCE</scope>
    <source>
        <strain evidence="1">12Hb</strain>
    </source>
</reference>
<evidence type="ECO:0000313" key="1">
    <source>
        <dbReference type="EMBL" id="KAF6209258.1"/>
    </source>
</evidence>
<keyword evidence="2" id="KW-1185">Reference proteome</keyword>
<protein>
    <submittedName>
        <fullName evidence="1">Uncharacterized protein</fullName>
    </submittedName>
</protein>
<gene>
    <name evidence="1" type="ORF">GE061_015003</name>
</gene>
<dbReference type="AlphaFoldDB" id="A0A8S9XLY1"/>
<accession>A0A8S9XLY1</accession>
<dbReference type="Proteomes" id="UP000466442">
    <property type="component" value="Unassembled WGS sequence"/>
</dbReference>
<organism evidence="1 2">
    <name type="scientific">Apolygus lucorum</name>
    <name type="common">Small green plant bug</name>
    <name type="synonym">Lygocoris lucorum</name>
    <dbReference type="NCBI Taxonomy" id="248454"/>
    <lineage>
        <taxon>Eukaryota</taxon>
        <taxon>Metazoa</taxon>
        <taxon>Ecdysozoa</taxon>
        <taxon>Arthropoda</taxon>
        <taxon>Hexapoda</taxon>
        <taxon>Insecta</taxon>
        <taxon>Pterygota</taxon>
        <taxon>Neoptera</taxon>
        <taxon>Paraneoptera</taxon>
        <taxon>Hemiptera</taxon>
        <taxon>Heteroptera</taxon>
        <taxon>Panheteroptera</taxon>
        <taxon>Cimicomorpha</taxon>
        <taxon>Miridae</taxon>
        <taxon>Mirini</taxon>
        <taxon>Apolygus</taxon>
    </lineage>
</organism>
<evidence type="ECO:0000313" key="2">
    <source>
        <dbReference type="Proteomes" id="UP000466442"/>
    </source>
</evidence>
<name>A0A8S9XLY1_APOLU</name>
<dbReference type="EMBL" id="WIXP02000006">
    <property type="protein sequence ID" value="KAF6209258.1"/>
    <property type="molecule type" value="Genomic_DNA"/>
</dbReference>
<comment type="caution">
    <text evidence="1">The sequence shown here is derived from an EMBL/GenBank/DDBJ whole genome shotgun (WGS) entry which is preliminary data.</text>
</comment>